<keyword evidence="1" id="KW-0732">Signal</keyword>
<dbReference type="AlphaFoldDB" id="A0A919M8T3"/>
<accession>A0A919M8T3</accession>
<dbReference type="EMBL" id="BOMH01000036">
    <property type="protein sequence ID" value="GID66799.1"/>
    <property type="molecule type" value="Genomic_DNA"/>
</dbReference>
<feature type="chain" id="PRO_5037576751" description="Secreted protein" evidence="1">
    <location>
        <begin position="21"/>
        <end position="87"/>
    </location>
</feature>
<evidence type="ECO:0000313" key="3">
    <source>
        <dbReference type="Proteomes" id="UP000619479"/>
    </source>
</evidence>
<name>A0A919M8T3_9ACTN</name>
<proteinExistence type="predicted"/>
<keyword evidence="3" id="KW-1185">Reference proteome</keyword>
<protein>
    <recommendedName>
        <fullName evidence="4">Secreted protein</fullName>
    </recommendedName>
</protein>
<feature type="signal peptide" evidence="1">
    <location>
        <begin position="1"/>
        <end position="20"/>
    </location>
</feature>
<gene>
    <name evidence="2" type="ORF">Acy02nite_46800</name>
</gene>
<organism evidence="2 3">
    <name type="scientific">Actinoplanes cyaneus</name>
    <dbReference type="NCBI Taxonomy" id="52696"/>
    <lineage>
        <taxon>Bacteria</taxon>
        <taxon>Bacillati</taxon>
        <taxon>Actinomycetota</taxon>
        <taxon>Actinomycetes</taxon>
        <taxon>Micromonosporales</taxon>
        <taxon>Micromonosporaceae</taxon>
        <taxon>Actinoplanes</taxon>
    </lineage>
</organism>
<evidence type="ECO:0008006" key="4">
    <source>
        <dbReference type="Google" id="ProtNLM"/>
    </source>
</evidence>
<reference evidence="2" key="1">
    <citation type="submission" date="2021-01" db="EMBL/GenBank/DDBJ databases">
        <title>Whole genome shotgun sequence of Actinoplanes cyaneus NBRC 14990.</title>
        <authorList>
            <person name="Komaki H."/>
            <person name="Tamura T."/>
        </authorList>
    </citation>
    <scope>NUCLEOTIDE SEQUENCE</scope>
    <source>
        <strain evidence="2">NBRC 14990</strain>
    </source>
</reference>
<evidence type="ECO:0000313" key="2">
    <source>
        <dbReference type="EMBL" id="GID66799.1"/>
    </source>
</evidence>
<evidence type="ECO:0000256" key="1">
    <source>
        <dbReference type="SAM" id="SignalP"/>
    </source>
</evidence>
<sequence>MAGFSVAVWLASGLPAVSLAVSDTTDQIADCPRDSSMTMAISAGYADRVDCCRSKVTGPTLRGHKIGHMDKRQVMSRTERASCSRLR</sequence>
<comment type="caution">
    <text evidence="2">The sequence shown here is derived from an EMBL/GenBank/DDBJ whole genome shotgun (WGS) entry which is preliminary data.</text>
</comment>
<dbReference type="Proteomes" id="UP000619479">
    <property type="component" value="Unassembled WGS sequence"/>
</dbReference>